<dbReference type="Pfam" id="PF08445">
    <property type="entry name" value="FR47"/>
    <property type="match status" value="2"/>
</dbReference>
<proteinExistence type="predicted"/>
<dbReference type="InterPro" id="IPR000182">
    <property type="entry name" value="GNAT_dom"/>
</dbReference>
<gene>
    <name evidence="1" type="primary">WBGene00089682</name>
</gene>
<evidence type="ECO:0000313" key="2">
    <source>
        <dbReference type="Proteomes" id="UP000005239"/>
    </source>
</evidence>
<dbReference type="CDD" id="cd04301">
    <property type="entry name" value="NAT_SF"/>
    <property type="match status" value="1"/>
</dbReference>
<sequence length="618" mass="71445">MPLRQYSTLKELQELLNNEIDGEKRERPENNFVDNALRIAIAGEFTATELEVYGYPEADPQYLFFIEYSDVQYPYIHIRKPLSGHNLALLDEAVPLILEKVKHRLDKQGKLLVVGDEVTCDKFAFYLSKVTGDAYTTTTATVYCGVFYMTPEQREALMEEKSEPPAGFSFEPVNVDRDGETIHRLWKNGIDVEVTKNRIRYFPSICARTDEGEVVGWAMSARFGQVSNLFMMPEYRNRGAGRALEYSVAKEFARRGMRVFKYVETTNSSVYAGSLRSPLWTLWTEEDEDNNDTKKPNLHIFRRFERMVLIEWDSPESQQQLLDLLQKNGHGIPNNLVVDTAIRYSIEKRYPVSHMRYFSTEAAIGATPTYVFVFEENKTFSGFYARPPPSGHDEVLLQEALAELIDKFKHRLENDGEMQTLSDAFTRHVLHDILSSHFPSFYDVHPPSTVQVFYMTDEQMRKVEEMELKPIEGYYADSVDLKRDAKRINENWLHSDCLESTTARLHHLPACVVRDSSTGEAVAWDMSSPFGQCSNLFTIPAYRGKGLAVLAQMHLVKSFVNQGLRPFKYVEISNWNLIEATRRHPLWTRWEDENKSMKQLEGPVVYHPMFFTTIKKKE</sequence>
<dbReference type="Gene3D" id="3.40.630.30">
    <property type="match status" value="2"/>
</dbReference>
<dbReference type="PANTHER" id="PTHR20958">
    <property type="entry name" value="GLYCINE N-ACYLTRANSFERASE-LIKE PROTEIN"/>
    <property type="match status" value="1"/>
</dbReference>
<dbReference type="InterPro" id="IPR016181">
    <property type="entry name" value="Acyl_CoA_acyltransferase"/>
</dbReference>
<dbReference type="GO" id="GO:0016747">
    <property type="term" value="F:acyltransferase activity, transferring groups other than amino-acyl groups"/>
    <property type="evidence" value="ECO:0007669"/>
    <property type="project" value="InterPro"/>
</dbReference>
<dbReference type="PANTHER" id="PTHR20958:SF6">
    <property type="entry name" value="GLYCINE N-ACYLTRANSFERASE-LIKE PROTEIN"/>
    <property type="match status" value="1"/>
</dbReference>
<dbReference type="PROSITE" id="PS51186">
    <property type="entry name" value="GNAT"/>
    <property type="match status" value="1"/>
</dbReference>
<dbReference type="SUPFAM" id="SSF55729">
    <property type="entry name" value="Acyl-CoA N-acyltransferases (Nat)"/>
    <property type="match status" value="2"/>
</dbReference>
<dbReference type="Proteomes" id="UP000005239">
    <property type="component" value="Unassembled WGS sequence"/>
</dbReference>
<accession>A0A2A6BG71</accession>
<name>A0A2A6BG71_PRIPA</name>
<accession>A0A8R1U1P0</accession>
<organism evidence="1 2">
    <name type="scientific">Pristionchus pacificus</name>
    <name type="common">Parasitic nematode worm</name>
    <dbReference type="NCBI Taxonomy" id="54126"/>
    <lineage>
        <taxon>Eukaryota</taxon>
        <taxon>Metazoa</taxon>
        <taxon>Ecdysozoa</taxon>
        <taxon>Nematoda</taxon>
        <taxon>Chromadorea</taxon>
        <taxon>Rhabditida</taxon>
        <taxon>Rhabditina</taxon>
        <taxon>Diplogasteromorpha</taxon>
        <taxon>Diplogasteroidea</taxon>
        <taxon>Neodiplogasteridae</taxon>
        <taxon>Pristionchus</taxon>
    </lineage>
</organism>
<dbReference type="OrthoDB" id="61870at2759"/>
<dbReference type="InterPro" id="IPR053225">
    <property type="entry name" value="Acyl-CoA_N-acyltransferase"/>
</dbReference>
<protein>
    <submittedName>
        <fullName evidence="1">Acetyltransferase</fullName>
    </submittedName>
</protein>
<reference evidence="1" key="2">
    <citation type="submission" date="2022-06" db="UniProtKB">
        <authorList>
            <consortium name="EnsemblMetazoa"/>
        </authorList>
    </citation>
    <scope>IDENTIFICATION</scope>
    <source>
        <strain evidence="1">PS312</strain>
    </source>
</reference>
<dbReference type="EnsemblMetazoa" id="PPA00128.1">
    <property type="protein sequence ID" value="PPA00128.1"/>
    <property type="gene ID" value="WBGene00089682"/>
</dbReference>
<dbReference type="InterPro" id="IPR013653">
    <property type="entry name" value="GCN5-like_dom"/>
</dbReference>
<reference evidence="2" key="1">
    <citation type="journal article" date="2008" name="Nat. Genet.">
        <title>The Pristionchus pacificus genome provides a unique perspective on nematode lifestyle and parasitism.</title>
        <authorList>
            <person name="Dieterich C."/>
            <person name="Clifton S.W."/>
            <person name="Schuster L.N."/>
            <person name="Chinwalla A."/>
            <person name="Delehaunty K."/>
            <person name="Dinkelacker I."/>
            <person name="Fulton L."/>
            <person name="Fulton R."/>
            <person name="Godfrey J."/>
            <person name="Minx P."/>
            <person name="Mitreva M."/>
            <person name="Roeseler W."/>
            <person name="Tian H."/>
            <person name="Witte H."/>
            <person name="Yang S.P."/>
            <person name="Wilson R.K."/>
            <person name="Sommer R.J."/>
        </authorList>
    </citation>
    <scope>NUCLEOTIDE SEQUENCE [LARGE SCALE GENOMIC DNA]</scope>
    <source>
        <strain evidence="2">PS312</strain>
    </source>
</reference>
<keyword evidence="2" id="KW-1185">Reference proteome</keyword>
<evidence type="ECO:0000313" key="1">
    <source>
        <dbReference type="EnsemblMetazoa" id="PPA00128.1"/>
    </source>
</evidence>
<dbReference type="AlphaFoldDB" id="A0A2A6BG71"/>